<organism evidence="1 2">
    <name type="scientific">Amycolatopsis halotolerans</name>
    <dbReference type="NCBI Taxonomy" id="330083"/>
    <lineage>
        <taxon>Bacteria</taxon>
        <taxon>Bacillati</taxon>
        <taxon>Actinomycetota</taxon>
        <taxon>Actinomycetes</taxon>
        <taxon>Pseudonocardiales</taxon>
        <taxon>Pseudonocardiaceae</taxon>
        <taxon>Amycolatopsis</taxon>
    </lineage>
</organism>
<dbReference type="SUPFAM" id="SSF54909">
    <property type="entry name" value="Dimeric alpha+beta barrel"/>
    <property type="match status" value="1"/>
</dbReference>
<evidence type="ECO:0000313" key="1">
    <source>
        <dbReference type="EMBL" id="MFC3509745.1"/>
    </source>
</evidence>
<evidence type="ECO:0000313" key="2">
    <source>
        <dbReference type="Proteomes" id="UP001595764"/>
    </source>
</evidence>
<dbReference type="RefSeq" id="WP_377867735.1">
    <property type="nucleotide sequence ID" value="NZ_JBHMAY010000001.1"/>
</dbReference>
<dbReference type="Proteomes" id="UP001595764">
    <property type="component" value="Unassembled WGS sequence"/>
</dbReference>
<proteinExistence type="predicted"/>
<reference evidence="2" key="1">
    <citation type="journal article" date="2019" name="Int. J. Syst. Evol. Microbiol.">
        <title>The Global Catalogue of Microorganisms (GCM) 10K type strain sequencing project: providing services to taxonomists for standard genome sequencing and annotation.</title>
        <authorList>
            <consortium name="The Broad Institute Genomics Platform"/>
            <consortium name="The Broad Institute Genome Sequencing Center for Infectious Disease"/>
            <person name="Wu L."/>
            <person name="Ma J."/>
        </authorList>
    </citation>
    <scope>NUCLEOTIDE SEQUENCE [LARGE SCALE GENOMIC DNA]</scope>
    <source>
        <strain evidence="2">CGMCC 4.7682</strain>
    </source>
</reference>
<keyword evidence="2" id="KW-1185">Reference proteome</keyword>
<gene>
    <name evidence="1" type="ORF">ACFORO_06190</name>
</gene>
<evidence type="ECO:0008006" key="3">
    <source>
        <dbReference type="Google" id="ProtNLM"/>
    </source>
</evidence>
<name>A0ABV7Q8Y1_9PSEU</name>
<protein>
    <recommendedName>
        <fullName evidence="3">DUF3291 domain-containing protein</fullName>
    </recommendedName>
</protein>
<sequence>MLRTGWRAGPADHDGGPVFVAITEFRPQRRRDMLAVARAGLRLGRGWPELPGAVGMWLWCQPALGRTGSVSVWRDEEALRGFVRWPPHVEVIKRFRDEGTLNSHGWWTPSFDQERIWRLARERLASPRV</sequence>
<comment type="caution">
    <text evidence="1">The sequence shown here is derived from an EMBL/GenBank/DDBJ whole genome shotgun (WGS) entry which is preliminary data.</text>
</comment>
<dbReference type="InterPro" id="IPR011008">
    <property type="entry name" value="Dimeric_a/b-barrel"/>
</dbReference>
<dbReference type="EMBL" id="JBHRWI010000006">
    <property type="protein sequence ID" value="MFC3509745.1"/>
    <property type="molecule type" value="Genomic_DNA"/>
</dbReference>
<accession>A0ABV7Q8Y1</accession>